<evidence type="ECO:0000313" key="3">
    <source>
        <dbReference type="Proteomes" id="UP001589810"/>
    </source>
</evidence>
<reference evidence="2 3" key="1">
    <citation type="submission" date="2024-09" db="EMBL/GenBank/DDBJ databases">
        <authorList>
            <person name="Sun Q."/>
            <person name="Mori K."/>
        </authorList>
    </citation>
    <scope>NUCLEOTIDE SEQUENCE [LARGE SCALE GENOMIC DNA]</scope>
    <source>
        <strain evidence="2 3">TBRC 1432</strain>
    </source>
</reference>
<evidence type="ECO:0000313" key="2">
    <source>
        <dbReference type="EMBL" id="MFC0546779.1"/>
    </source>
</evidence>
<keyword evidence="3" id="KW-1185">Reference proteome</keyword>
<proteinExistence type="predicted"/>
<dbReference type="Proteomes" id="UP001589810">
    <property type="component" value="Unassembled WGS sequence"/>
</dbReference>
<feature type="domain" description="SnoaL-like" evidence="1">
    <location>
        <begin position="10"/>
        <end position="133"/>
    </location>
</feature>
<dbReference type="SUPFAM" id="SSF54427">
    <property type="entry name" value="NTF2-like"/>
    <property type="match status" value="1"/>
</dbReference>
<name>A0ABV6N321_9PSEU</name>
<gene>
    <name evidence="2" type="ORF">ACFFH7_35085</name>
</gene>
<dbReference type="InterPro" id="IPR037401">
    <property type="entry name" value="SnoaL-like"/>
</dbReference>
<dbReference type="Pfam" id="PF13577">
    <property type="entry name" value="SnoaL_4"/>
    <property type="match status" value="1"/>
</dbReference>
<dbReference type="Gene3D" id="3.10.450.50">
    <property type="match status" value="1"/>
</dbReference>
<comment type="caution">
    <text evidence="2">The sequence shown here is derived from an EMBL/GenBank/DDBJ whole genome shotgun (WGS) entry which is preliminary data.</text>
</comment>
<dbReference type="EMBL" id="JBHLUD010000013">
    <property type="protein sequence ID" value="MFC0546779.1"/>
    <property type="molecule type" value="Genomic_DNA"/>
</dbReference>
<organism evidence="2 3">
    <name type="scientific">Kutzneria chonburiensis</name>
    <dbReference type="NCBI Taxonomy" id="1483604"/>
    <lineage>
        <taxon>Bacteria</taxon>
        <taxon>Bacillati</taxon>
        <taxon>Actinomycetota</taxon>
        <taxon>Actinomycetes</taxon>
        <taxon>Pseudonocardiales</taxon>
        <taxon>Pseudonocardiaceae</taxon>
        <taxon>Kutzneria</taxon>
    </lineage>
</organism>
<accession>A0ABV6N321</accession>
<dbReference type="RefSeq" id="WP_273937028.1">
    <property type="nucleotide sequence ID" value="NZ_CP097263.1"/>
</dbReference>
<dbReference type="InterPro" id="IPR032710">
    <property type="entry name" value="NTF2-like_dom_sf"/>
</dbReference>
<sequence length="153" mass="17302">MYQDLITRLERIEAELALHRLAQQYCVAADHRDLALWREVWTPEAVWETSAEPDYIFTSIDAICSAVQRQWETFPVMQHGTVNHIVDIGSGVATGRCDVIVHVQLPDCSWITGGGSYTDEYRWHDGRWRIARRAVTGAFDIGPLPPMPAPPDA</sequence>
<protein>
    <submittedName>
        <fullName evidence="2">Nuclear transport factor 2 family protein</fullName>
    </submittedName>
</protein>
<evidence type="ECO:0000259" key="1">
    <source>
        <dbReference type="Pfam" id="PF13577"/>
    </source>
</evidence>